<reference evidence="2" key="1">
    <citation type="submission" date="2021-01" db="EMBL/GenBank/DDBJ databases">
        <authorList>
            <consortium name="Genoscope - CEA"/>
            <person name="William W."/>
        </authorList>
    </citation>
    <scope>NUCLEOTIDE SEQUENCE</scope>
</reference>
<dbReference type="SMART" id="SM00298">
    <property type="entry name" value="CHROMO"/>
    <property type="match status" value="1"/>
</dbReference>
<dbReference type="EMBL" id="CAJJDM010000033">
    <property type="protein sequence ID" value="CAD8063143.1"/>
    <property type="molecule type" value="Genomic_DNA"/>
</dbReference>
<dbReference type="OMA" id="QIQNELW"/>
<name>A0A8S1LCC9_PARPR</name>
<keyword evidence="3" id="KW-1185">Reference proteome</keyword>
<evidence type="ECO:0000259" key="1">
    <source>
        <dbReference type="PROSITE" id="PS50013"/>
    </source>
</evidence>
<evidence type="ECO:0000313" key="3">
    <source>
        <dbReference type="Proteomes" id="UP000688137"/>
    </source>
</evidence>
<dbReference type="InterPro" id="IPR000953">
    <property type="entry name" value="Chromo/chromo_shadow_dom"/>
</dbReference>
<dbReference type="AlphaFoldDB" id="A0A8S1LCC9"/>
<evidence type="ECO:0000313" key="2">
    <source>
        <dbReference type="EMBL" id="CAD8063143.1"/>
    </source>
</evidence>
<protein>
    <recommendedName>
        <fullName evidence="1">Chromo domain-containing protein</fullName>
    </recommendedName>
</protein>
<organism evidence="2 3">
    <name type="scientific">Paramecium primaurelia</name>
    <dbReference type="NCBI Taxonomy" id="5886"/>
    <lineage>
        <taxon>Eukaryota</taxon>
        <taxon>Sar</taxon>
        <taxon>Alveolata</taxon>
        <taxon>Ciliophora</taxon>
        <taxon>Intramacronucleata</taxon>
        <taxon>Oligohymenophorea</taxon>
        <taxon>Peniculida</taxon>
        <taxon>Parameciidae</taxon>
        <taxon>Paramecium</taxon>
    </lineage>
</organism>
<dbReference type="InterPro" id="IPR023780">
    <property type="entry name" value="Chromo_domain"/>
</dbReference>
<sequence>MDNNEEHYEVEYVFGKRLDKGNEVDYAVKWLGYDKKHHTWEPISSFSTASLLLIGRFERYLAYKNYYKLIAKKVEKVKQAKKPDEPIRVHIRNRYTQILIKEAEIINIELDTDEIVQKKETFQINDDDDPDVQIVSVSFKPIKQSESKDLNKFKVQKVSQTLDFNRMMHIRQQQFNPIKINTYKSKYKLEKDYLNEIIFEQRQKEKEINMLKFTEINDKFEPTQPIKLISDYSQTEGFSTLQNVYRNQQFQHRVFNQKVPFEFILSHHQIKNELWFKCQSDEQEILFADLQTLQQNYSTLLLDYLAAFSVMIQ</sequence>
<dbReference type="Proteomes" id="UP000688137">
    <property type="component" value="Unassembled WGS sequence"/>
</dbReference>
<comment type="caution">
    <text evidence="2">The sequence shown here is derived from an EMBL/GenBank/DDBJ whole genome shotgun (WGS) entry which is preliminary data.</text>
</comment>
<dbReference type="Pfam" id="PF00385">
    <property type="entry name" value="Chromo"/>
    <property type="match status" value="1"/>
</dbReference>
<dbReference type="PROSITE" id="PS50013">
    <property type="entry name" value="CHROMO_2"/>
    <property type="match status" value="1"/>
</dbReference>
<proteinExistence type="predicted"/>
<feature type="domain" description="Chromo" evidence="1">
    <location>
        <begin position="8"/>
        <end position="68"/>
    </location>
</feature>
<gene>
    <name evidence="2" type="ORF">PPRIM_AZ9-3.1.T0340171</name>
</gene>
<accession>A0A8S1LCC9</accession>